<sequence length="89" mass="9823">MVAITVKVILVTNPNKILGNTSTPYAHLKKAFDRDFQPGEVMATIAKVPKTKVLESAAINAFLRFFLALAWRRETSNSLGCQVPPKSYS</sequence>
<organism evidence="1">
    <name type="scientific">freshwater metagenome</name>
    <dbReference type="NCBI Taxonomy" id="449393"/>
    <lineage>
        <taxon>unclassified sequences</taxon>
        <taxon>metagenomes</taxon>
        <taxon>ecological metagenomes</taxon>
    </lineage>
</organism>
<reference evidence="1" key="1">
    <citation type="submission" date="2020-05" db="EMBL/GenBank/DDBJ databases">
        <authorList>
            <person name="Chiriac C."/>
            <person name="Salcher M."/>
            <person name="Ghai R."/>
            <person name="Kavagutti S V."/>
        </authorList>
    </citation>
    <scope>NUCLEOTIDE SEQUENCE</scope>
</reference>
<protein>
    <submittedName>
        <fullName evidence="1">Unannotated protein</fullName>
    </submittedName>
</protein>
<evidence type="ECO:0000313" key="1">
    <source>
        <dbReference type="EMBL" id="CAB4823053.1"/>
    </source>
</evidence>
<name>A0A6J6ZQH3_9ZZZZ</name>
<dbReference type="AlphaFoldDB" id="A0A6J6ZQH3"/>
<proteinExistence type="predicted"/>
<gene>
    <name evidence="1" type="ORF">UFOPK3162_00593</name>
</gene>
<dbReference type="EMBL" id="CAFABB010000105">
    <property type="protein sequence ID" value="CAB4823053.1"/>
    <property type="molecule type" value="Genomic_DNA"/>
</dbReference>
<accession>A0A6J6ZQH3</accession>